<feature type="compositionally biased region" description="Low complexity" evidence="1">
    <location>
        <begin position="459"/>
        <end position="472"/>
    </location>
</feature>
<dbReference type="GO" id="GO:0005737">
    <property type="term" value="C:cytoplasm"/>
    <property type="evidence" value="ECO:0007669"/>
    <property type="project" value="TreeGrafter"/>
</dbReference>
<organism evidence="2 3">
    <name type="scientific">Rasamsonia emersonii (strain ATCC 16479 / CBS 393.64 / IMI 116815)</name>
    <dbReference type="NCBI Taxonomy" id="1408163"/>
    <lineage>
        <taxon>Eukaryota</taxon>
        <taxon>Fungi</taxon>
        <taxon>Dikarya</taxon>
        <taxon>Ascomycota</taxon>
        <taxon>Pezizomycotina</taxon>
        <taxon>Eurotiomycetes</taxon>
        <taxon>Eurotiomycetidae</taxon>
        <taxon>Eurotiales</taxon>
        <taxon>Trichocomaceae</taxon>
        <taxon>Rasamsonia</taxon>
    </lineage>
</organism>
<gene>
    <name evidence="2" type="ORF">T310_1344</name>
</gene>
<dbReference type="GeneID" id="25313695"/>
<feature type="compositionally biased region" description="Basic and acidic residues" evidence="1">
    <location>
        <begin position="350"/>
        <end position="359"/>
    </location>
</feature>
<feature type="region of interest" description="Disordered" evidence="1">
    <location>
        <begin position="455"/>
        <end position="481"/>
    </location>
</feature>
<keyword evidence="3" id="KW-1185">Reference proteome</keyword>
<feature type="compositionally biased region" description="Polar residues" evidence="1">
    <location>
        <begin position="11"/>
        <end position="23"/>
    </location>
</feature>
<feature type="region of interest" description="Disordered" evidence="1">
    <location>
        <begin position="1077"/>
        <end position="1099"/>
    </location>
</feature>
<dbReference type="Proteomes" id="UP000053958">
    <property type="component" value="Unassembled WGS sequence"/>
</dbReference>
<feature type="region of interest" description="Disordered" evidence="1">
    <location>
        <begin position="762"/>
        <end position="792"/>
    </location>
</feature>
<feature type="region of interest" description="Disordered" evidence="1">
    <location>
        <begin position="582"/>
        <end position="620"/>
    </location>
</feature>
<dbReference type="InterPro" id="IPR045142">
    <property type="entry name" value="BCAS3-like"/>
</dbReference>
<dbReference type="PANTHER" id="PTHR13268:SF0">
    <property type="entry name" value="BCAS3 MICROTUBULE ASSOCIATED CELL MIGRATION FACTOR"/>
    <property type="match status" value="1"/>
</dbReference>
<reference evidence="2 3" key="1">
    <citation type="submission" date="2015-04" db="EMBL/GenBank/DDBJ databases">
        <authorList>
            <person name="Heijne W.H."/>
            <person name="Fedorova N.D."/>
            <person name="Nierman W.C."/>
            <person name="Vollebregt A.W."/>
            <person name="Zhao Z."/>
            <person name="Wu L."/>
            <person name="Kumar M."/>
            <person name="Stam H."/>
            <person name="van den Berg M.A."/>
            <person name="Pel H.J."/>
        </authorList>
    </citation>
    <scope>NUCLEOTIDE SEQUENCE [LARGE SCALE GENOMIC DNA]</scope>
    <source>
        <strain evidence="2 3">CBS 393.64</strain>
    </source>
</reference>
<evidence type="ECO:0000313" key="2">
    <source>
        <dbReference type="EMBL" id="KKA24639.1"/>
    </source>
</evidence>
<accession>A0A0F4Z2A7</accession>
<dbReference type="STRING" id="1408163.A0A0F4Z2A7"/>
<evidence type="ECO:0000256" key="1">
    <source>
        <dbReference type="SAM" id="MobiDB-lite"/>
    </source>
</evidence>
<dbReference type="PANTHER" id="PTHR13268">
    <property type="entry name" value="BREAST CARCINOMA AMPLIFIED SEQUENCE 3"/>
    <property type="match status" value="1"/>
</dbReference>
<dbReference type="GO" id="GO:0006914">
    <property type="term" value="P:autophagy"/>
    <property type="evidence" value="ECO:0007669"/>
    <property type="project" value="InterPro"/>
</dbReference>
<name>A0A0F4Z2A7_RASE3</name>
<sequence length="1114" mass="119651">MPPAAFEDPSRQNTQFPGDNSPPSRDPIRVNQEQEPSVKSKKKGKNGCRGKDKAAKPAVQASLEELTQPSPPSQSEPSSYPNNAFSRPANNIGVSPVLEALGSLGNNTENETAYRTGAWAKSIPFGKSPPNDLVDPGFANGSPLSFPNQVERGGFSNVSSSASPPPARARPMSYGNGPFNLAPSRHQSVDRQKRHSMGGQFQNQPPLPHLPQAHFYGAPEIDLPSFSPANRPATDKNYSFCAFDSIPGPPFKAGKMGGKVLLVGTDGGLDVLAIEDCKTRLIGNITGINGRVLDAKLLPYTSQSDPYASSRPHVAVIVHGPVTHKDDGGGSSSAGSEPNEILPGLPGKPSSHERQQSKDETVYYQTRVEVYSLRTGDHITTLFTSKLVPCFEGYPNLSLFAPSPVGNLKLYASGNYVVVASGVSGEVFIYGVIASAAPNAYQCLAKTWTSIQSRDSRRYSTSSSSTDQDGSQADAPNGAASSDTPIISLSGRWLAVVPPSFSSRAPPLGTVPAPLLQRKIHGLETLIPPSKPAVTCATDSGERESLFNKVARGVTQELFRGARWMGDQGLQAWNNYWNKDQQSAQNGNLRRPSQFADSQQQGHNIFPPTHGQDTSGVSSSEPDLVSVIDIKKLEDSQETKTSFPGPIATFQAPNGCSFLSLSPNGLMLLTASKKGDVQYVWDLMQIKHCRAAAFLSDDLTANSNYNPTTPHVRQVSRYARLTTSSIVDVIWTHPIGEKLAIITRKGTVHVFDIPRSAFQWPPFRRARPMPKNSQAEDPAAAAAAAQSEETGSTNPFTAAMKFVGGTTQPILAAVRGRTTSIGTTFPAVTGFGLSSAAGVRGSKAVAAGLSKSVGAATGTVKTLRHVGENRLHLAGFSRDPVASRVTWISARDECLLGVIDSGYFKLYKIKRSVVNQKSRRNHSVIGPKIMEFKLPPYLQNSCGPMQLGFSVDSALNASWALPSTAPHSSSTTKLKSQPLSQAEIETNAPYQPFHTDRRVNLYVFTGSEAHDSAASPTTSQWVFGNDIPTQKLHVRPLNQSDDEDVLPGQQAGLREMENLISLGNGGDQVDEVVITTRRKKKHSDPLSGTSPGMDDDDGFFEDDCDVLDFARDRV</sequence>
<comment type="caution">
    <text evidence="2">The sequence shown here is derived from an EMBL/GenBank/DDBJ whole genome shotgun (WGS) entry which is preliminary data.</text>
</comment>
<dbReference type="EMBL" id="LASV01000055">
    <property type="protein sequence ID" value="KKA24639.1"/>
    <property type="molecule type" value="Genomic_DNA"/>
</dbReference>
<dbReference type="GO" id="GO:0042594">
    <property type="term" value="P:response to starvation"/>
    <property type="evidence" value="ECO:0007669"/>
    <property type="project" value="TreeGrafter"/>
</dbReference>
<feature type="region of interest" description="Disordered" evidence="1">
    <location>
        <begin position="321"/>
        <end position="359"/>
    </location>
</feature>
<protein>
    <submittedName>
        <fullName evidence="2">Uncharacterized protein</fullName>
    </submittedName>
</protein>
<dbReference type="RefSeq" id="XP_013331251.1">
    <property type="nucleotide sequence ID" value="XM_013475797.1"/>
</dbReference>
<evidence type="ECO:0000313" key="3">
    <source>
        <dbReference type="Proteomes" id="UP000053958"/>
    </source>
</evidence>
<dbReference type="OrthoDB" id="3938623at2759"/>
<dbReference type="AlphaFoldDB" id="A0A0F4Z2A7"/>
<dbReference type="InterPro" id="IPR036322">
    <property type="entry name" value="WD40_repeat_dom_sf"/>
</dbReference>
<feature type="region of interest" description="Disordered" evidence="1">
    <location>
        <begin position="1"/>
        <end position="91"/>
    </location>
</feature>
<feature type="compositionally biased region" description="Polar residues" evidence="1">
    <location>
        <begin position="82"/>
        <end position="91"/>
    </location>
</feature>
<feature type="compositionally biased region" description="Basic residues" evidence="1">
    <location>
        <begin position="39"/>
        <end position="48"/>
    </location>
</feature>
<proteinExistence type="predicted"/>
<dbReference type="SUPFAM" id="SSF50978">
    <property type="entry name" value="WD40 repeat-like"/>
    <property type="match status" value="1"/>
</dbReference>
<feature type="compositionally biased region" description="Polar residues" evidence="1">
    <location>
        <begin position="611"/>
        <end position="620"/>
    </location>
</feature>